<feature type="transmembrane region" description="Helical" evidence="1">
    <location>
        <begin position="33"/>
        <end position="58"/>
    </location>
</feature>
<accession>A0A7W5Z3J9</accession>
<name>A0A7W5Z3J9_9HYPH</name>
<reference evidence="3 4" key="1">
    <citation type="submission" date="2020-08" db="EMBL/GenBank/DDBJ databases">
        <title>Genomic Encyclopedia of Type Strains, Phase IV (KMG-IV): sequencing the most valuable type-strain genomes for metagenomic binning, comparative biology and taxonomic classification.</title>
        <authorList>
            <person name="Goeker M."/>
        </authorList>
    </citation>
    <scope>NUCLEOTIDE SEQUENCE [LARGE SCALE GENOMIC DNA]</scope>
    <source>
        <strain evidence="3 4">DSM 28760</strain>
    </source>
</reference>
<dbReference type="EMBL" id="JACICC010000002">
    <property type="protein sequence ID" value="MBB3809190.1"/>
    <property type="molecule type" value="Genomic_DNA"/>
</dbReference>
<gene>
    <name evidence="3" type="ORF">FHS81_001260</name>
</gene>
<evidence type="ECO:0000259" key="2">
    <source>
        <dbReference type="Pfam" id="PF11127"/>
    </source>
</evidence>
<proteinExistence type="predicted"/>
<keyword evidence="1" id="KW-0812">Transmembrane</keyword>
<keyword evidence="1" id="KW-0472">Membrane</keyword>
<comment type="caution">
    <text evidence="3">The sequence shown here is derived from an EMBL/GenBank/DDBJ whole genome shotgun (WGS) entry which is preliminary data.</text>
</comment>
<dbReference type="RefSeq" id="WP_183751175.1">
    <property type="nucleotide sequence ID" value="NZ_JACICC010000002.1"/>
</dbReference>
<evidence type="ECO:0000313" key="3">
    <source>
        <dbReference type="EMBL" id="MBB3809190.1"/>
    </source>
</evidence>
<keyword evidence="1" id="KW-1133">Transmembrane helix</keyword>
<dbReference type="Proteomes" id="UP000537592">
    <property type="component" value="Unassembled WGS sequence"/>
</dbReference>
<evidence type="ECO:0000313" key="4">
    <source>
        <dbReference type="Proteomes" id="UP000537592"/>
    </source>
</evidence>
<organism evidence="3 4">
    <name type="scientific">Pseudochelatococcus contaminans</name>
    <dbReference type="NCBI Taxonomy" id="1538103"/>
    <lineage>
        <taxon>Bacteria</taxon>
        <taxon>Pseudomonadati</taxon>
        <taxon>Pseudomonadota</taxon>
        <taxon>Alphaproteobacteria</taxon>
        <taxon>Hyphomicrobiales</taxon>
        <taxon>Chelatococcaceae</taxon>
        <taxon>Pseudochelatococcus</taxon>
    </lineage>
</organism>
<sequence>MTRNVGGIDRTLRIILGVALLSLLFILDGNARWWGLIGLAPLVSGLTGNCQLYSLLGLSSCPMKGQRN</sequence>
<feature type="transmembrane region" description="Helical" evidence="1">
    <location>
        <begin position="12"/>
        <end position="27"/>
    </location>
</feature>
<keyword evidence="4" id="KW-1185">Reference proteome</keyword>
<evidence type="ECO:0000256" key="1">
    <source>
        <dbReference type="SAM" id="Phobius"/>
    </source>
</evidence>
<protein>
    <recommendedName>
        <fullName evidence="2">Inner membrane protein YgaP-like transmembrane domain-containing protein</fullName>
    </recommendedName>
</protein>
<dbReference type="Pfam" id="PF11127">
    <property type="entry name" value="YgaP-like_TM"/>
    <property type="match status" value="1"/>
</dbReference>
<dbReference type="InterPro" id="IPR021309">
    <property type="entry name" value="YgaP-like_TM"/>
</dbReference>
<dbReference type="AlphaFoldDB" id="A0A7W5Z3J9"/>
<feature type="domain" description="Inner membrane protein YgaP-like transmembrane" evidence="2">
    <location>
        <begin position="1"/>
        <end position="64"/>
    </location>
</feature>